<dbReference type="PATRIC" id="fig|1202539.3.peg.53"/>
<dbReference type="GO" id="GO:0005840">
    <property type="term" value="C:ribosome"/>
    <property type="evidence" value="ECO:0007669"/>
    <property type="project" value="UniProtKB-KW"/>
</dbReference>
<dbReference type="Proteomes" id="UP000003933">
    <property type="component" value="Chromosome"/>
</dbReference>
<dbReference type="RefSeq" id="WP_014887400.1">
    <property type="nucleotide sequence ID" value="NC_018417.1"/>
</dbReference>
<dbReference type="AlphaFoldDB" id="J3TW98"/>
<accession>J3TW98</accession>
<name>J3TW98_CARRU</name>
<organism evidence="1 2">
    <name type="scientific">Candidatus Carsonella ruddii HT isolate Thao2000</name>
    <dbReference type="NCBI Taxonomy" id="1202539"/>
    <lineage>
        <taxon>Bacteria</taxon>
        <taxon>Pseudomonadati</taxon>
        <taxon>Pseudomonadota</taxon>
        <taxon>Gammaproteobacteria</taxon>
        <taxon>Oceanospirillales</taxon>
        <taxon>Halomonadaceae</taxon>
        <taxon>Zymobacter group</taxon>
        <taxon>Candidatus Carsonella</taxon>
    </lineage>
</organism>
<dbReference type="KEGG" id="crt:A355_061"/>
<proteinExistence type="predicted"/>
<evidence type="ECO:0000313" key="2">
    <source>
        <dbReference type="Proteomes" id="UP000003933"/>
    </source>
</evidence>
<dbReference type="OrthoDB" id="9925862at2"/>
<dbReference type="STRING" id="1202539.A355_061"/>
<gene>
    <name evidence="1" type="primary">rpsR</name>
    <name evidence="1" type="ORF">A355_061</name>
</gene>
<protein>
    <submittedName>
        <fullName evidence="1">Putative ribosomal protein s18</fullName>
    </submittedName>
</protein>
<evidence type="ECO:0000313" key="1">
    <source>
        <dbReference type="EMBL" id="AFP84100.1"/>
    </source>
</evidence>
<reference evidence="1 2" key="1">
    <citation type="journal article" date="2012" name="Mol. Biol. Evol.">
        <title>Genome reduction and co-evolution between the primary and secondary bacterial symbionts of psyllids.</title>
        <authorList>
            <person name="Sloan D.B."/>
            <person name="Moran N.A."/>
        </authorList>
    </citation>
    <scope>NUCLEOTIDE SEQUENCE [LARGE SCALE GENOMIC DNA]</scope>
    <source>
        <strain evidence="1 2">HT</strain>
    </source>
</reference>
<keyword evidence="1" id="KW-0687">Ribonucleoprotein</keyword>
<dbReference type="HOGENOM" id="CLU_142724_0_0_6"/>
<dbReference type="EMBL" id="CP003544">
    <property type="protein sequence ID" value="AFP84100.1"/>
    <property type="molecule type" value="Genomic_DNA"/>
</dbReference>
<sequence length="155" mass="18975">MKIYNLYIILKNIKKELKCGFLKSLISFFVRSEDNIISIIDFGNYFYNKKIKRLFYLKINCKKTNLKKIYKLLNIKKNIVYNYLIIKKNLNNYIIKFDIIKKFLNKRFKIIPSILINLKFKNHNFYSKIIKNLKQINLIPNNFISYIKKINYFYD</sequence>
<keyword evidence="1" id="KW-0689">Ribosomal protein</keyword>